<sequence>MNSFAIALFVVLGSTAIAAHLKPEDLYNALNTPHSVWMVARSYKRPEQGEQNKCVHSRRLTLTRNDYTFYQYYKHGSTQEQKLLYAGLTTDRATGEPAMDVNETPGQSGQLYTLRFWDKVNQCGILTVDVKGKPECEMYAWDANVRNPSALSECDVKFSELCRSGMRYEVFIRGEC</sequence>
<dbReference type="InterPro" id="IPR002970">
    <property type="entry name" value="Tick_his-bd"/>
</dbReference>
<dbReference type="Gene3D" id="2.40.128.20">
    <property type="match status" value="1"/>
</dbReference>
<feature type="chain" id="PRO_5001521170" description="Lipocalin-2 1" evidence="1">
    <location>
        <begin position="19"/>
        <end position="176"/>
    </location>
</feature>
<dbReference type="Pfam" id="PF02098">
    <property type="entry name" value="His_binding"/>
    <property type="match status" value="1"/>
</dbReference>
<name>A0A023FQE9_AMBCJ</name>
<protein>
    <recommendedName>
        <fullName evidence="3">Lipocalin-2 1</fullName>
    </recommendedName>
</protein>
<dbReference type="GO" id="GO:0043176">
    <property type="term" value="F:amine binding"/>
    <property type="evidence" value="ECO:0007669"/>
    <property type="project" value="InterPro"/>
</dbReference>
<proteinExistence type="evidence at transcript level"/>
<feature type="signal peptide" evidence="1">
    <location>
        <begin position="1"/>
        <end position="18"/>
    </location>
</feature>
<evidence type="ECO:0000256" key="1">
    <source>
        <dbReference type="SAM" id="SignalP"/>
    </source>
</evidence>
<dbReference type="GO" id="GO:0030682">
    <property type="term" value="P:symbiont-mediated perturbation of host defenses"/>
    <property type="evidence" value="ECO:0007669"/>
    <property type="project" value="InterPro"/>
</dbReference>
<evidence type="ECO:0000313" key="2">
    <source>
        <dbReference type="EMBL" id="JAC24007.1"/>
    </source>
</evidence>
<reference evidence="2" key="1">
    <citation type="submission" date="2014-03" db="EMBL/GenBank/DDBJ databases">
        <title>The sialotranscriptome of Amblyomma triste, Amblyomma parvum and Amblyomma cajennense ticks, uncovered by 454-based RNA-seq.</title>
        <authorList>
            <person name="Garcia G.R."/>
            <person name="Gardinassi L.G."/>
            <person name="Ribeiro J.M."/>
            <person name="Anatriello E."/>
            <person name="Ferreira B.R."/>
            <person name="Moreira H.N."/>
            <person name="Mafra C."/>
            <person name="Olegario M.M."/>
            <person name="Szabo P.J."/>
            <person name="Miranda-Santos I.K."/>
            <person name="Maruyama S.R."/>
        </authorList>
    </citation>
    <scope>NUCLEOTIDE SEQUENCE</scope>
    <source>
        <strain evidence="2">Uberlandia</strain>
        <tissue evidence="2">Salivary glands</tissue>
    </source>
</reference>
<organism evidence="2">
    <name type="scientific">Amblyomma cajennense</name>
    <name type="common">Cayenne tick</name>
    <name type="synonym">Acarus cajennensis</name>
    <dbReference type="NCBI Taxonomy" id="34607"/>
    <lineage>
        <taxon>Eukaryota</taxon>
        <taxon>Metazoa</taxon>
        <taxon>Ecdysozoa</taxon>
        <taxon>Arthropoda</taxon>
        <taxon>Chelicerata</taxon>
        <taxon>Arachnida</taxon>
        <taxon>Acari</taxon>
        <taxon>Parasitiformes</taxon>
        <taxon>Ixodida</taxon>
        <taxon>Ixodoidea</taxon>
        <taxon>Ixodidae</taxon>
        <taxon>Amblyomminae</taxon>
        <taxon>Amblyomma</taxon>
    </lineage>
</organism>
<dbReference type="InterPro" id="IPR012674">
    <property type="entry name" value="Calycin"/>
</dbReference>
<dbReference type="SUPFAM" id="SSF50814">
    <property type="entry name" value="Lipocalins"/>
    <property type="match status" value="1"/>
</dbReference>
<dbReference type="AlphaFoldDB" id="A0A023FQE9"/>
<dbReference type="EMBL" id="GBBK01000475">
    <property type="protein sequence ID" value="JAC24007.1"/>
    <property type="molecule type" value="mRNA"/>
</dbReference>
<keyword evidence="1" id="KW-0732">Signal</keyword>
<evidence type="ECO:0008006" key="3">
    <source>
        <dbReference type="Google" id="ProtNLM"/>
    </source>
</evidence>
<accession>A0A023FQE9</accession>